<sequence length="114" mass="13692">MLFRSTAVRTWLRREKRERLFLTKRLKEGVKLRKEEDAKLVKTQMHLIRAPNGNLKQMRASRRTPLSRWTLKWKTWKVNWRGSHFHPLPNVWSGRGCWLKMGGAVFTINERLPV</sequence>
<evidence type="ECO:0000313" key="2">
    <source>
        <dbReference type="Proteomes" id="UP001651158"/>
    </source>
</evidence>
<keyword evidence="2" id="KW-1185">Reference proteome</keyword>
<name>A0ABR4QJU3_9CEST</name>
<organism evidence="1 2">
    <name type="scientific">Taenia crassiceps</name>
    <dbReference type="NCBI Taxonomy" id="6207"/>
    <lineage>
        <taxon>Eukaryota</taxon>
        <taxon>Metazoa</taxon>
        <taxon>Spiralia</taxon>
        <taxon>Lophotrochozoa</taxon>
        <taxon>Platyhelminthes</taxon>
        <taxon>Cestoda</taxon>
        <taxon>Eucestoda</taxon>
        <taxon>Cyclophyllidea</taxon>
        <taxon>Taeniidae</taxon>
        <taxon>Taenia</taxon>
    </lineage>
</organism>
<proteinExistence type="predicted"/>
<evidence type="ECO:0000313" key="1">
    <source>
        <dbReference type="EMBL" id="KAL5110099.1"/>
    </source>
</evidence>
<comment type="caution">
    <text evidence="1">The sequence shown here is derived from an EMBL/GenBank/DDBJ whole genome shotgun (WGS) entry which is preliminary data.</text>
</comment>
<gene>
    <name evidence="1" type="ORF">TcWFU_003395</name>
</gene>
<accession>A0ABR4QJU3</accession>
<reference evidence="1 2" key="1">
    <citation type="journal article" date="2022" name="Front. Cell. Infect. Microbiol.">
        <title>The Genomes of Two Strains of Taenia crassiceps the Animal Model for the Study of Human Cysticercosis.</title>
        <authorList>
            <person name="Bobes R.J."/>
            <person name="Estrada K."/>
            <person name="Rios-Valencia D.G."/>
            <person name="Calderon-Gallegos A."/>
            <person name="de la Torre P."/>
            <person name="Carrero J.C."/>
            <person name="Sanchez-Flores A."/>
            <person name="Laclette J.P."/>
        </authorList>
    </citation>
    <scope>NUCLEOTIDE SEQUENCE [LARGE SCALE GENOMIC DNA]</scope>
    <source>
        <strain evidence="1">WFUcys</strain>
    </source>
</reference>
<protein>
    <submittedName>
        <fullName evidence="1">Uncharacterized protein</fullName>
    </submittedName>
</protein>
<dbReference type="Proteomes" id="UP001651158">
    <property type="component" value="Unassembled WGS sequence"/>
</dbReference>
<dbReference type="EMBL" id="JAKROA010000002">
    <property type="protein sequence ID" value="KAL5110099.1"/>
    <property type="molecule type" value="Genomic_DNA"/>
</dbReference>